<comment type="caution">
    <text evidence="1">The sequence shown here is derived from an EMBL/GenBank/DDBJ whole genome shotgun (WGS) entry which is preliminary data.</text>
</comment>
<dbReference type="AlphaFoldDB" id="A0A0R1N3Y9"/>
<protein>
    <submittedName>
        <fullName evidence="1">Uncharacterized protein</fullName>
    </submittedName>
</protein>
<proteinExistence type="predicted"/>
<sequence length="53" mass="6463">MTEAFNLEQEEITMHHYITKYWENGKHYAESWIQINMFGRSYCFSKQRIVSGE</sequence>
<gene>
    <name evidence="1" type="ORF">FD09_GL000887</name>
</gene>
<keyword evidence="2" id="KW-1185">Reference proteome</keyword>
<name>A0A0R1N3Y9_9LACO</name>
<evidence type="ECO:0000313" key="1">
    <source>
        <dbReference type="EMBL" id="KRL10744.1"/>
    </source>
</evidence>
<organism evidence="1 2">
    <name type="scientific">Schleiferilactobacillus perolens DSM 12744</name>
    <dbReference type="NCBI Taxonomy" id="1423792"/>
    <lineage>
        <taxon>Bacteria</taxon>
        <taxon>Bacillati</taxon>
        <taxon>Bacillota</taxon>
        <taxon>Bacilli</taxon>
        <taxon>Lactobacillales</taxon>
        <taxon>Lactobacillaceae</taxon>
        <taxon>Schleiferilactobacillus</taxon>
    </lineage>
</organism>
<evidence type="ECO:0000313" key="2">
    <source>
        <dbReference type="Proteomes" id="UP000051330"/>
    </source>
</evidence>
<dbReference type="PATRIC" id="fig|1423792.3.peg.902"/>
<accession>A0A0R1N3Y9</accession>
<dbReference type="EMBL" id="AZEC01000014">
    <property type="protein sequence ID" value="KRL10744.1"/>
    <property type="molecule type" value="Genomic_DNA"/>
</dbReference>
<reference evidence="1 2" key="1">
    <citation type="journal article" date="2015" name="Genome Announc.">
        <title>Expanding the biotechnology potential of lactobacilli through comparative genomics of 213 strains and associated genera.</title>
        <authorList>
            <person name="Sun Z."/>
            <person name="Harris H.M."/>
            <person name="McCann A."/>
            <person name="Guo C."/>
            <person name="Argimon S."/>
            <person name="Zhang W."/>
            <person name="Yang X."/>
            <person name="Jeffery I.B."/>
            <person name="Cooney J.C."/>
            <person name="Kagawa T.F."/>
            <person name="Liu W."/>
            <person name="Song Y."/>
            <person name="Salvetti E."/>
            <person name="Wrobel A."/>
            <person name="Rasinkangas P."/>
            <person name="Parkhill J."/>
            <person name="Rea M.C."/>
            <person name="O'Sullivan O."/>
            <person name="Ritari J."/>
            <person name="Douillard F.P."/>
            <person name="Paul Ross R."/>
            <person name="Yang R."/>
            <person name="Briner A.E."/>
            <person name="Felis G.E."/>
            <person name="de Vos W.M."/>
            <person name="Barrangou R."/>
            <person name="Klaenhammer T.R."/>
            <person name="Caufield P.W."/>
            <person name="Cui Y."/>
            <person name="Zhang H."/>
            <person name="O'Toole P.W."/>
        </authorList>
    </citation>
    <scope>NUCLEOTIDE SEQUENCE [LARGE SCALE GENOMIC DNA]</scope>
    <source>
        <strain evidence="1 2">DSM 12744</strain>
    </source>
</reference>
<dbReference type="Proteomes" id="UP000051330">
    <property type="component" value="Unassembled WGS sequence"/>
</dbReference>